<dbReference type="InterPro" id="IPR051393">
    <property type="entry name" value="ABC_transporter_permease"/>
</dbReference>
<name>A0A830GMK5_9EURY</name>
<evidence type="ECO:0000259" key="8">
    <source>
        <dbReference type="PROSITE" id="PS50928"/>
    </source>
</evidence>
<dbReference type="Pfam" id="PF00528">
    <property type="entry name" value="BPD_transp_1"/>
    <property type="match status" value="1"/>
</dbReference>
<dbReference type="SUPFAM" id="SSF161098">
    <property type="entry name" value="MetI-like"/>
    <property type="match status" value="1"/>
</dbReference>
<proteinExistence type="inferred from homology"/>
<keyword evidence="10" id="KW-1185">Reference proteome</keyword>
<dbReference type="PROSITE" id="PS50928">
    <property type="entry name" value="ABC_TM1"/>
    <property type="match status" value="1"/>
</dbReference>
<comment type="similarity">
    <text evidence="7">Belongs to the binding-protein-dependent transport system permease family.</text>
</comment>
<evidence type="ECO:0000313" key="10">
    <source>
        <dbReference type="Proteomes" id="UP000605784"/>
    </source>
</evidence>
<gene>
    <name evidence="9" type="ORF">GCM10009030_23190</name>
</gene>
<dbReference type="Proteomes" id="UP000605784">
    <property type="component" value="Unassembled WGS sequence"/>
</dbReference>
<evidence type="ECO:0000256" key="3">
    <source>
        <dbReference type="ARBA" id="ARBA00022475"/>
    </source>
</evidence>
<keyword evidence="6 7" id="KW-0472">Membrane</keyword>
<evidence type="ECO:0000256" key="6">
    <source>
        <dbReference type="ARBA" id="ARBA00023136"/>
    </source>
</evidence>
<feature type="transmembrane region" description="Helical" evidence="7">
    <location>
        <begin position="34"/>
        <end position="61"/>
    </location>
</feature>
<evidence type="ECO:0000256" key="4">
    <source>
        <dbReference type="ARBA" id="ARBA00022692"/>
    </source>
</evidence>
<dbReference type="PANTHER" id="PTHR30193">
    <property type="entry name" value="ABC TRANSPORTER PERMEASE PROTEIN"/>
    <property type="match status" value="1"/>
</dbReference>
<feature type="transmembrane region" description="Helical" evidence="7">
    <location>
        <begin position="122"/>
        <end position="143"/>
    </location>
</feature>
<dbReference type="PANTHER" id="PTHR30193:SF37">
    <property type="entry name" value="INNER MEMBRANE ABC TRANSPORTER PERMEASE PROTEIN YCJO"/>
    <property type="match status" value="1"/>
</dbReference>
<evidence type="ECO:0000313" key="9">
    <source>
        <dbReference type="EMBL" id="GGN95718.1"/>
    </source>
</evidence>
<dbReference type="AlphaFoldDB" id="A0A830GMK5"/>
<comment type="subcellular location">
    <subcellularLocation>
        <location evidence="1 7">Cell membrane</location>
        <topology evidence="1 7">Multi-pass membrane protein</topology>
    </subcellularLocation>
</comment>
<keyword evidence="4 7" id="KW-0812">Transmembrane</keyword>
<sequence length="339" mass="38137">MAVDDKTDSVTVRTRVTRFRQSLPSFGHADQNNLAGLLLMLPNFVVFSLFLLGPVLFALFLSTQDWNVFTSSGEWAWTTLFGVRLPIQNYVEVLTPWPWENNWASLRSPSYNLWWFALRNTIAYVVVVVPTQIIGAFLLALALDMRIRGKKPLRAAYFMPVMLTSAASGVIWRWLLANKGVVNEFLRPFGLANAWANDPGTALGSLMLIGLWGGIGFNMIFYLAGLQSIPEELYEAARIDGATGWQRIKEVTWPNLRNTHFFVIVLSIIGTFQVFGIALVFAKGGPYHATTTTVVLIYKTAFENSSYGKGAAMAFMLFAIVFVFSYYQYQLNQQNEVSY</sequence>
<dbReference type="EMBL" id="BMOU01000003">
    <property type="protein sequence ID" value="GGN95718.1"/>
    <property type="molecule type" value="Genomic_DNA"/>
</dbReference>
<feature type="transmembrane region" description="Helical" evidence="7">
    <location>
        <begin position="155"/>
        <end position="175"/>
    </location>
</feature>
<dbReference type="GO" id="GO:0005886">
    <property type="term" value="C:plasma membrane"/>
    <property type="evidence" value="ECO:0007669"/>
    <property type="project" value="UniProtKB-SubCell"/>
</dbReference>
<reference evidence="9" key="1">
    <citation type="journal article" date="2014" name="Int. J. Syst. Evol. Microbiol.">
        <title>Complete genome sequence of Corynebacterium casei LMG S-19264T (=DSM 44701T), isolated from a smear-ripened cheese.</title>
        <authorList>
            <consortium name="US DOE Joint Genome Institute (JGI-PGF)"/>
            <person name="Walter F."/>
            <person name="Albersmeier A."/>
            <person name="Kalinowski J."/>
            <person name="Ruckert C."/>
        </authorList>
    </citation>
    <scope>NUCLEOTIDE SEQUENCE</scope>
    <source>
        <strain evidence="9">JCM 17820</strain>
    </source>
</reference>
<dbReference type="InterPro" id="IPR035906">
    <property type="entry name" value="MetI-like_sf"/>
</dbReference>
<dbReference type="GO" id="GO:0055085">
    <property type="term" value="P:transmembrane transport"/>
    <property type="evidence" value="ECO:0007669"/>
    <property type="project" value="InterPro"/>
</dbReference>
<dbReference type="RefSeq" id="WP_188997704.1">
    <property type="nucleotide sequence ID" value="NZ_BMOU01000003.1"/>
</dbReference>
<feature type="domain" description="ABC transmembrane type-1" evidence="8">
    <location>
        <begin position="118"/>
        <end position="328"/>
    </location>
</feature>
<feature type="transmembrane region" description="Helical" evidence="7">
    <location>
        <begin position="261"/>
        <end position="282"/>
    </location>
</feature>
<dbReference type="InterPro" id="IPR000515">
    <property type="entry name" value="MetI-like"/>
</dbReference>
<evidence type="ECO:0000256" key="1">
    <source>
        <dbReference type="ARBA" id="ARBA00004651"/>
    </source>
</evidence>
<keyword evidence="2 7" id="KW-0813">Transport</keyword>
<evidence type="ECO:0000256" key="5">
    <source>
        <dbReference type="ARBA" id="ARBA00022989"/>
    </source>
</evidence>
<feature type="transmembrane region" description="Helical" evidence="7">
    <location>
        <begin position="202"/>
        <end position="224"/>
    </location>
</feature>
<dbReference type="CDD" id="cd06261">
    <property type="entry name" value="TM_PBP2"/>
    <property type="match status" value="1"/>
</dbReference>
<accession>A0A830GMK5</accession>
<dbReference type="Gene3D" id="1.10.3720.10">
    <property type="entry name" value="MetI-like"/>
    <property type="match status" value="1"/>
</dbReference>
<keyword evidence="5 7" id="KW-1133">Transmembrane helix</keyword>
<feature type="transmembrane region" description="Helical" evidence="7">
    <location>
        <begin position="310"/>
        <end position="329"/>
    </location>
</feature>
<organism evidence="9 10">
    <name type="scientific">Haloarcula pellucida</name>
    <dbReference type="NCBI Taxonomy" id="1427151"/>
    <lineage>
        <taxon>Archaea</taxon>
        <taxon>Methanobacteriati</taxon>
        <taxon>Methanobacteriota</taxon>
        <taxon>Stenosarchaea group</taxon>
        <taxon>Halobacteria</taxon>
        <taxon>Halobacteriales</taxon>
        <taxon>Haloarculaceae</taxon>
        <taxon>Haloarcula</taxon>
    </lineage>
</organism>
<protein>
    <submittedName>
        <fullName evidence="9">ABC transporter permease</fullName>
    </submittedName>
</protein>
<comment type="caution">
    <text evidence="9">The sequence shown here is derived from an EMBL/GenBank/DDBJ whole genome shotgun (WGS) entry which is preliminary data.</text>
</comment>
<reference evidence="9" key="2">
    <citation type="submission" date="2020-09" db="EMBL/GenBank/DDBJ databases">
        <authorList>
            <person name="Sun Q."/>
            <person name="Ohkuma M."/>
        </authorList>
    </citation>
    <scope>NUCLEOTIDE SEQUENCE</scope>
    <source>
        <strain evidence="9">JCM 17820</strain>
    </source>
</reference>
<evidence type="ECO:0000256" key="2">
    <source>
        <dbReference type="ARBA" id="ARBA00022448"/>
    </source>
</evidence>
<evidence type="ECO:0000256" key="7">
    <source>
        <dbReference type="RuleBase" id="RU363032"/>
    </source>
</evidence>
<keyword evidence="3" id="KW-1003">Cell membrane</keyword>